<evidence type="ECO:0000313" key="1">
    <source>
        <dbReference type="EMBL" id="KAK3778166.1"/>
    </source>
</evidence>
<keyword evidence="2" id="KW-1185">Reference proteome</keyword>
<comment type="caution">
    <text evidence="1">The sequence shown here is derived from an EMBL/GenBank/DDBJ whole genome shotgun (WGS) entry which is preliminary data.</text>
</comment>
<dbReference type="AlphaFoldDB" id="A0AAE1A0B4"/>
<name>A0AAE1A0B4_9GAST</name>
<dbReference type="Proteomes" id="UP001283361">
    <property type="component" value="Unassembled WGS sequence"/>
</dbReference>
<reference evidence="1" key="1">
    <citation type="journal article" date="2023" name="G3 (Bethesda)">
        <title>A reference genome for the long-term kleptoplast-retaining sea slug Elysia crispata morphotype clarki.</title>
        <authorList>
            <person name="Eastman K.E."/>
            <person name="Pendleton A.L."/>
            <person name="Shaikh M.A."/>
            <person name="Suttiyut T."/>
            <person name="Ogas R."/>
            <person name="Tomko P."/>
            <person name="Gavelis G."/>
            <person name="Widhalm J.R."/>
            <person name="Wisecaver J.H."/>
        </authorList>
    </citation>
    <scope>NUCLEOTIDE SEQUENCE</scope>
    <source>
        <strain evidence="1">ECLA1</strain>
    </source>
</reference>
<accession>A0AAE1A0B4</accession>
<sequence length="80" mass="9425">MKSLKCSTSHGKLEEFLGRRRQSYRHCGDSQTVMGRWTQPYSHGKVKAVIQSWRGGDRHTVMERWRESYSHEEVETVIQS</sequence>
<gene>
    <name evidence="1" type="ORF">RRG08_010253</name>
</gene>
<evidence type="ECO:0000313" key="2">
    <source>
        <dbReference type="Proteomes" id="UP001283361"/>
    </source>
</evidence>
<proteinExistence type="predicted"/>
<protein>
    <submittedName>
        <fullName evidence="1">Uncharacterized protein</fullName>
    </submittedName>
</protein>
<organism evidence="1 2">
    <name type="scientific">Elysia crispata</name>
    <name type="common">lettuce slug</name>
    <dbReference type="NCBI Taxonomy" id="231223"/>
    <lineage>
        <taxon>Eukaryota</taxon>
        <taxon>Metazoa</taxon>
        <taxon>Spiralia</taxon>
        <taxon>Lophotrochozoa</taxon>
        <taxon>Mollusca</taxon>
        <taxon>Gastropoda</taxon>
        <taxon>Heterobranchia</taxon>
        <taxon>Euthyneura</taxon>
        <taxon>Panpulmonata</taxon>
        <taxon>Sacoglossa</taxon>
        <taxon>Placobranchoidea</taxon>
        <taxon>Plakobranchidae</taxon>
        <taxon>Elysia</taxon>
    </lineage>
</organism>
<dbReference type="EMBL" id="JAWDGP010003005">
    <property type="protein sequence ID" value="KAK3778166.1"/>
    <property type="molecule type" value="Genomic_DNA"/>
</dbReference>